<sequence length="77" mass="8850">MAPSWNQPASNTYLRLSLGKIIVHIRQGTLSRWLCGALFLMTIPTQPAYKKNTQEDPEIQILLDHDEELFICPNKKL</sequence>
<dbReference type="Proteomes" id="UP000828390">
    <property type="component" value="Unassembled WGS sequence"/>
</dbReference>
<organism evidence="1 2">
    <name type="scientific">Dreissena polymorpha</name>
    <name type="common">Zebra mussel</name>
    <name type="synonym">Mytilus polymorpha</name>
    <dbReference type="NCBI Taxonomy" id="45954"/>
    <lineage>
        <taxon>Eukaryota</taxon>
        <taxon>Metazoa</taxon>
        <taxon>Spiralia</taxon>
        <taxon>Lophotrochozoa</taxon>
        <taxon>Mollusca</taxon>
        <taxon>Bivalvia</taxon>
        <taxon>Autobranchia</taxon>
        <taxon>Heteroconchia</taxon>
        <taxon>Euheterodonta</taxon>
        <taxon>Imparidentia</taxon>
        <taxon>Neoheterodontei</taxon>
        <taxon>Myida</taxon>
        <taxon>Dreissenoidea</taxon>
        <taxon>Dreissenidae</taxon>
        <taxon>Dreissena</taxon>
    </lineage>
</organism>
<keyword evidence="2" id="KW-1185">Reference proteome</keyword>
<evidence type="ECO:0000313" key="2">
    <source>
        <dbReference type="Proteomes" id="UP000828390"/>
    </source>
</evidence>
<gene>
    <name evidence="1" type="ORF">DPMN_157510</name>
</gene>
<dbReference type="EMBL" id="JAIWYP010000008">
    <property type="protein sequence ID" value="KAH3779704.1"/>
    <property type="molecule type" value="Genomic_DNA"/>
</dbReference>
<evidence type="ECO:0000313" key="1">
    <source>
        <dbReference type="EMBL" id="KAH3779704.1"/>
    </source>
</evidence>
<protein>
    <submittedName>
        <fullName evidence="1">Uncharacterized protein</fullName>
    </submittedName>
</protein>
<accession>A0A9D4INW5</accession>
<name>A0A9D4INW5_DREPO</name>
<dbReference type="AlphaFoldDB" id="A0A9D4INW5"/>
<reference evidence="1" key="2">
    <citation type="submission" date="2020-11" db="EMBL/GenBank/DDBJ databases">
        <authorList>
            <person name="McCartney M.A."/>
            <person name="Auch B."/>
            <person name="Kono T."/>
            <person name="Mallez S."/>
            <person name="Becker A."/>
            <person name="Gohl D.M."/>
            <person name="Silverstein K.A.T."/>
            <person name="Koren S."/>
            <person name="Bechman K.B."/>
            <person name="Herman A."/>
            <person name="Abrahante J.E."/>
            <person name="Garbe J."/>
        </authorList>
    </citation>
    <scope>NUCLEOTIDE SEQUENCE</scope>
    <source>
        <strain evidence="1">Duluth1</strain>
        <tissue evidence="1">Whole animal</tissue>
    </source>
</reference>
<comment type="caution">
    <text evidence="1">The sequence shown here is derived from an EMBL/GenBank/DDBJ whole genome shotgun (WGS) entry which is preliminary data.</text>
</comment>
<reference evidence="1" key="1">
    <citation type="journal article" date="2019" name="bioRxiv">
        <title>The Genome of the Zebra Mussel, Dreissena polymorpha: A Resource for Invasive Species Research.</title>
        <authorList>
            <person name="McCartney M.A."/>
            <person name="Auch B."/>
            <person name="Kono T."/>
            <person name="Mallez S."/>
            <person name="Zhang Y."/>
            <person name="Obille A."/>
            <person name="Becker A."/>
            <person name="Abrahante J.E."/>
            <person name="Garbe J."/>
            <person name="Badalamenti J.P."/>
            <person name="Herman A."/>
            <person name="Mangelson H."/>
            <person name="Liachko I."/>
            <person name="Sullivan S."/>
            <person name="Sone E.D."/>
            <person name="Koren S."/>
            <person name="Silverstein K.A.T."/>
            <person name="Beckman K.B."/>
            <person name="Gohl D.M."/>
        </authorList>
    </citation>
    <scope>NUCLEOTIDE SEQUENCE</scope>
    <source>
        <strain evidence="1">Duluth1</strain>
        <tissue evidence="1">Whole animal</tissue>
    </source>
</reference>
<proteinExistence type="predicted"/>